<evidence type="ECO:0000313" key="6">
    <source>
        <dbReference type="EMBL" id="HHI88648.1"/>
    </source>
</evidence>
<keyword evidence="4" id="KW-0143">Chaperone</keyword>
<dbReference type="GO" id="GO:0051082">
    <property type="term" value="F:unfolded protein binding"/>
    <property type="evidence" value="ECO:0007669"/>
    <property type="project" value="InterPro"/>
</dbReference>
<dbReference type="InterPro" id="IPR016153">
    <property type="entry name" value="Heat_shock_Hsp33_N"/>
</dbReference>
<evidence type="ECO:0000256" key="4">
    <source>
        <dbReference type="ARBA" id="ARBA00023186"/>
    </source>
</evidence>
<dbReference type="InterPro" id="IPR000397">
    <property type="entry name" value="Heat_shock_Hsp33"/>
</dbReference>
<organism evidence="6">
    <name type="scientific">Hellea balneolensis</name>
    <dbReference type="NCBI Taxonomy" id="287478"/>
    <lineage>
        <taxon>Bacteria</taxon>
        <taxon>Pseudomonadati</taxon>
        <taxon>Pseudomonadota</taxon>
        <taxon>Alphaproteobacteria</taxon>
        <taxon>Maricaulales</taxon>
        <taxon>Robiginitomaculaceae</taxon>
        <taxon>Hellea</taxon>
    </lineage>
</organism>
<dbReference type="SUPFAM" id="SSF64397">
    <property type="entry name" value="Hsp33 domain"/>
    <property type="match status" value="1"/>
</dbReference>
<dbReference type="GO" id="GO:0044183">
    <property type="term" value="F:protein folding chaperone"/>
    <property type="evidence" value="ECO:0007669"/>
    <property type="project" value="TreeGrafter"/>
</dbReference>
<evidence type="ECO:0000256" key="3">
    <source>
        <dbReference type="ARBA" id="ARBA00023157"/>
    </source>
</evidence>
<gene>
    <name evidence="6" type="ORF">ENK01_01725</name>
</gene>
<dbReference type="CDD" id="cd00498">
    <property type="entry name" value="Hsp33"/>
    <property type="match status" value="1"/>
</dbReference>
<dbReference type="GO" id="GO:0042026">
    <property type="term" value="P:protein refolding"/>
    <property type="evidence" value="ECO:0007669"/>
    <property type="project" value="TreeGrafter"/>
</dbReference>
<dbReference type="InterPro" id="IPR016154">
    <property type="entry name" value="Heat_shock_Hsp33_C"/>
</dbReference>
<evidence type="ECO:0000256" key="2">
    <source>
        <dbReference type="ARBA" id="ARBA00022833"/>
    </source>
</evidence>
<sequence length="311" mass="34058">MTVDKAKQNEEQIPEMRDDRIAAIQIGEGAVRGRIVRLGPALDEALGGDRYPEPVARLLGEAVLLSALVASSLKFDGRLLVQAHGTNEGAVSLLVAESTSTGHIRAYARYDEAALARVLAAHKTPTARALIGPGTFAMTIDSDIHKERYQGIAAIAGDHLSDAAESYYETSEQIPTKIHLAVGRLQQDGAPHWRGGGLMIQRVAGDETRGDVKESWDHARAVMATLKDIELIDPALPPQRLLYQLFHEQGVRMDTPRTVKAECNCSRARLLETIKTFDQQARKDMLEDGKVTAKCQFCDEEHVFSAKEIGL</sequence>
<dbReference type="Pfam" id="PF01430">
    <property type="entry name" value="HSP33"/>
    <property type="match status" value="1"/>
</dbReference>
<dbReference type="PIRSF" id="PIRSF005261">
    <property type="entry name" value="Heat_shock_Hsp33"/>
    <property type="match status" value="1"/>
</dbReference>
<name>A0A7V5U0Z4_9PROT</name>
<dbReference type="Proteomes" id="UP000885806">
    <property type="component" value="Unassembled WGS sequence"/>
</dbReference>
<comment type="caution">
    <text evidence="6">The sequence shown here is derived from an EMBL/GenBank/DDBJ whole genome shotgun (WGS) entry which is preliminary data.</text>
</comment>
<dbReference type="GO" id="GO:0005737">
    <property type="term" value="C:cytoplasm"/>
    <property type="evidence" value="ECO:0007669"/>
    <property type="project" value="InterPro"/>
</dbReference>
<keyword evidence="2" id="KW-0862">Zinc</keyword>
<dbReference type="Gene3D" id="3.55.30.10">
    <property type="entry name" value="Hsp33 domain"/>
    <property type="match status" value="1"/>
</dbReference>
<accession>A0A7V5U0Z4</accession>
<protein>
    <submittedName>
        <fullName evidence="6">Molecular chaperone Hsp33</fullName>
    </submittedName>
</protein>
<keyword evidence="1" id="KW-0963">Cytoplasm</keyword>
<reference evidence="6" key="1">
    <citation type="journal article" date="2020" name="mSystems">
        <title>Genome- and Community-Level Interaction Insights into Carbon Utilization and Element Cycling Functions of Hydrothermarchaeota in Hydrothermal Sediment.</title>
        <authorList>
            <person name="Zhou Z."/>
            <person name="Liu Y."/>
            <person name="Xu W."/>
            <person name="Pan J."/>
            <person name="Luo Z.H."/>
            <person name="Li M."/>
        </authorList>
    </citation>
    <scope>NUCLEOTIDE SEQUENCE [LARGE SCALE GENOMIC DNA]</scope>
    <source>
        <strain evidence="6">HyVt-538</strain>
    </source>
</reference>
<evidence type="ECO:0000256" key="1">
    <source>
        <dbReference type="ARBA" id="ARBA00022490"/>
    </source>
</evidence>
<proteinExistence type="predicted"/>
<evidence type="ECO:0000256" key="5">
    <source>
        <dbReference type="ARBA" id="ARBA00023284"/>
    </source>
</evidence>
<dbReference type="PANTHER" id="PTHR30111">
    <property type="entry name" value="33 KDA CHAPERONIN"/>
    <property type="match status" value="1"/>
</dbReference>
<dbReference type="Gene3D" id="3.90.1280.10">
    <property type="entry name" value="HSP33 redox switch-like"/>
    <property type="match status" value="1"/>
</dbReference>
<dbReference type="EMBL" id="DROP01000117">
    <property type="protein sequence ID" value="HHI88648.1"/>
    <property type="molecule type" value="Genomic_DNA"/>
</dbReference>
<keyword evidence="5" id="KW-0676">Redox-active center</keyword>
<keyword evidence="3" id="KW-1015">Disulfide bond</keyword>
<dbReference type="SUPFAM" id="SSF118352">
    <property type="entry name" value="HSP33 redox switch-like"/>
    <property type="match status" value="1"/>
</dbReference>
<dbReference type="PANTHER" id="PTHR30111:SF1">
    <property type="entry name" value="33 KDA CHAPERONIN"/>
    <property type="match status" value="1"/>
</dbReference>
<dbReference type="AlphaFoldDB" id="A0A7V5U0Z4"/>